<dbReference type="RefSeq" id="WP_083344809.1">
    <property type="nucleotide sequence ID" value="NZ_LT629690.1"/>
</dbReference>
<keyword evidence="3" id="KW-1185">Reference proteome</keyword>
<accession>A0A1G7JCY3</accession>
<sequence length="386" mass="43158">MNPDSVPLSTCILISGSSDLLSAAHLLEEIGRRCGQENIEARLRFLLTVPYFGNKIPHAVLIYNQHKVLSAAVIVLEYRWRQLGLGIFVPIDPEGDLTVLSAPDLQSEAASRAAAFLMQKQARAVYLVAHSDSTGTRGADTPPNTILHRDLRRTLPLLGSLDETLAMMGPRSRRNLRNFARRAIKEFGAIFYPECDISENGLIEINRVCAYPVPDWVSSWRYHSTHTIPGGFIAGLRAENGEWLSLLGGRRYGDTTIIDWQMNRIDLGSISIGTAMRYFQTEHEIAIGRKWLQFNGSTAHSIQNAFQQETVTDLLWMRPPYSRNFIRRLWAKLLPNSNRLKALLTGNETSLNTIPHSLPTQTKATSFEENEQSTSTVTRSSAIVAS</sequence>
<organism evidence="2 3">
    <name type="scientific">Terriglobus roseus</name>
    <dbReference type="NCBI Taxonomy" id="392734"/>
    <lineage>
        <taxon>Bacteria</taxon>
        <taxon>Pseudomonadati</taxon>
        <taxon>Acidobacteriota</taxon>
        <taxon>Terriglobia</taxon>
        <taxon>Terriglobales</taxon>
        <taxon>Acidobacteriaceae</taxon>
        <taxon>Terriglobus</taxon>
    </lineage>
</organism>
<protein>
    <submittedName>
        <fullName evidence="2">Uncharacterized protein</fullName>
    </submittedName>
</protein>
<name>A0A1G7JCY3_9BACT</name>
<dbReference type="AlphaFoldDB" id="A0A1G7JCY3"/>
<dbReference type="Proteomes" id="UP000182427">
    <property type="component" value="Chromosome I"/>
</dbReference>
<dbReference type="EMBL" id="LT629690">
    <property type="protein sequence ID" value="SDF22758.1"/>
    <property type="molecule type" value="Genomic_DNA"/>
</dbReference>
<feature type="region of interest" description="Disordered" evidence="1">
    <location>
        <begin position="354"/>
        <end position="386"/>
    </location>
</feature>
<evidence type="ECO:0000313" key="3">
    <source>
        <dbReference type="Proteomes" id="UP000182427"/>
    </source>
</evidence>
<evidence type="ECO:0000256" key="1">
    <source>
        <dbReference type="SAM" id="MobiDB-lite"/>
    </source>
</evidence>
<proteinExistence type="predicted"/>
<dbReference type="OrthoDB" id="106595at2"/>
<reference evidence="2 3" key="1">
    <citation type="submission" date="2016-10" db="EMBL/GenBank/DDBJ databases">
        <authorList>
            <person name="de Groot N.N."/>
        </authorList>
    </citation>
    <scope>NUCLEOTIDE SEQUENCE [LARGE SCALE GENOMIC DNA]</scope>
    <source>
        <strain evidence="2 3">GAS232</strain>
    </source>
</reference>
<evidence type="ECO:0000313" key="2">
    <source>
        <dbReference type="EMBL" id="SDF22758.1"/>
    </source>
</evidence>
<gene>
    <name evidence="2" type="ORF">SAMN05444167_1775</name>
</gene>